<proteinExistence type="predicted"/>
<keyword evidence="3" id="KW-1185">Reference proteome</keyword>
<dbReference type="KEGG" id="acaf:CA12_10050"/>
<feature type="domain" description="Putative restriction endonuclease" evidence="1">
    <location>
        <begin position="48"/>
        <end position="178"/>
    </location>
</feature>
<reference evidence="2 3" key="1">
    <citation type="submission" date="2019-02" db="EMBL/GenBank/DDBJ databases">
        <title>Deep-cultivation of Planctomycetes and their phenomic and genomic characterization uncovers novel biology.</title>
        <authorList>
            <person name="Wiegand S."/>
            <person name="Jogler M."/>
            <person name="Boedeker C."/>
            <person name="Pinto D."/>
            <person name="Vollmers J."/>
            <person name="Rivas-Marin E."/>
            <person name="Kohn T."/>
            <person name="Peeters S.H."/>
            <person name="Heuer A."/>
            <person name="Rast P."/>
            <person name="Oberbeckmann S."/>
            <person name="Bunk B."/>
            <person name="Jeske O."/>
            <person name="Meyerdierks A."/>
            <person name="Storesund J.E."/>
            <person name="Kallscheuer N."/>
            <person name="Luecker S."/>
            <person name="Lage O.M."/>
            <person name="Pohl T."/>
            <person name="Merkel B.J."/>
            <person name="Hornburger P."/>
            <person name="Mueller R.-W."/>
            <person name="Bruemmer F."/>
            <person name="Labrenz M."/>
            <person name="Spormann A.M."/>
            <person name="Op den Camp H."/>
            <person name="Overmann J."/>
            <person name="Amann R."/>
            <person name="Jetten M.S.M."/>
            <person name="Mascher T."/>
            <person name="Medema M.H."/>
            <person name="Devos D.P."/>
            <person name="Kaster A.-K."/>
            <person name="Ovreas L."/>
            <person name="Rohde M."/>
            <person name="Galperin M.Y."/>
            <person name="Jogler C."/>
        </authorList>
    </citation>
    <scope>NUCLEOTIDE SEQUENCE [LARGE SCALE GENOMIC DNA]</scope>
    <source>
        <strain evidence="2 3">CA12</strain>
    </source>
</reference>
<dbReference type="InterPro" id="IPR012296">
    <property type="entry name" value="Nuclease_put_TT1808"/>
</dbReference>
<gene>
    <name evidence="2" type="ORF">CA12_10050</name>
</gene>
<dbReference type="Gene3D" id="3.90.1570.10">
    <property type="entry name" value="tt1808, chain A"/>
    <property type="match status" value="1"/>
</dbReference>
<organism evidence="2 3">
    <name type="scientific">Alienimonas californiensis</name>
    <dbReference type="NCBI Taxonomy" id="2527989"/>
    <lineage>
        <taxon>Bacteria</taxon>
        <taxon>Pseudomonadati</taxon>
        <taxon>Planctomycetota</taxon>
        <taxon>Planctomycetia</taxon>
        <taxon>Planctomycetales</taxon>
        <taxon>Planctomycetaceae</taxon>
        <taxon>Alienimonas</taxon>
    </lineage>
</organism>
<evidence type="ECO:0000313" key="3">
    <source>
        <dbReference type="Proteomes" id="UP000318741"/>
    </source>
</evidence>
<evidence type="ECO:0000313" key="2">
    <source>
        <dbReference type="EMBL" id="QDT14925.1"/>
    </source>
</evidence>
<dbReference type="Pfam" id="PF05685">
    <property type="entry name" value="Uma2"/>
    <property type="match status" value="1"/>
</dbReference>
<name>A0A517P6D4_9PLAN</name>
<protein>
    <recommendedName>
        <fullName evidence="1">Putative restriction endonuclease domain-containing protein</fullName>
    </recommendedName>
</protein>
<dbReference type="InterPro" id="IPR011335">
    <property type="entry name" value="Restrct_endonuc-II-like"/>
</dbReference>
<dbReference type="SUPFAM" id="SSF52980">
    <property type="entry name" value="Restriction endonuclease-like"/>
    <property type="match status" value="1"/>
</dbReference>
<dbReference type="PANTHER" id="PTHR34107">
    <property type="entry name" value="SLL0198 PROTEIN-RELATED"/>
    <property type="match status" value="1"/>
</dbReference>
<dbReference type="OrthoDB" id="1807117at2"/>
<evidence type="ECO:0000259" key="1">
    <source>
        <dbReference type="Pfam" id="PF05685"/>
    </source>
</evidence>
<accession>A0A517P6D4</accession>
<dbReference type="CDD" id="cd06260">
    <property type="entry name" value="DUF820-like"/>
    <property type="match status" value="1"/>
</dbReference>
<dbReference type="EMBL" id="CP036265">
    <property type="protein sequence ID" value="QDT14925.1"/>
    <property type="molecule type" value="Genomic_DNA"/>
</dbReference>
<dbReference type="InterPro" id="IPR008538">
    <property type="entry name" value="Uma2"/>
</dbReference>
<sequence length="234" mass="25355">MPELLDPPSVADAARRPFTVAELAERFGSLPAWRVRTKPYPGTATREDAERLRDAGDLCELVDGTLIEKTVSYVTSVIAIRVAWLLMDFVERHDLGWVGGSDGYVDLYGGTLQRAPDVSLVLDEQYPDGLPRRGYVEGAPALCVEVVSPDNTRPEMARKRREYFENGCRLCWTIYPATDDGPATCEVHTPLTDDGGTGPEDGAGTVLTEADDLTGGAVLPGFAVPFAKALRRGA</sequence>
<dbReference type="PANTHER" id="PTHR34107:SF1">
    <property type="entry name" value="SLL0198 PROTEIN"/>
    <property type="match status" value="1"/>
</dbReference>
<dbReference type="Proteomes" id="UP000318741">
    <property type="component" value="Chromosome"/>
</dbReference>
<dbReference type="AlphaFoldDB" id="A0A517P6D4"/>